<dbReference type="EMBL" id="BAABAJ010000008">
    <property type="protein sequence ID" value="GAA3920141.1"/>
    <property type="molecule type" value="Genomic_DNA"/>
</dbReference>
<sequence>MPLPSPSDPDGRNDDSLSHPDMAVPTGPTGTDGHGEGAVPRAPRPGHGTQWLPLAVIITWSWMLAEK</sequence>
<evidence type="ECO:0000313" key="3">
    <source>
        <dbReference type="Proteomes" id="UP001501000"/>
    </source>
</evidence>
<comment type="caution">
    <text evidence="2">The sequence shown here is derived from an EMBL/GenBank/DDBJ whole genome shotgun (WGS) entry which is preliminary data.</text>
</comment>
<organism evidence="2 3">
    <name type="scientific">Streptomyces gulbargensis</name>
    <dbReference type="NCBI Taxonomy" id="364901"/>
    <lineage>
        <taxon>Bacteria</taxon>
        <taxon>Bacillati</taxon>
        <taxon>Actinomycetota</taxon>
        <taxon>Actinomycetes</taxon>
        <taxon>Kitasatosporales</taxon>
        <taxon>Streptomycetaceae</taxon>
        <taxon>Streptomyces</taxon>
    </lineage>
</organism>
<keyword evidence="3" id="KW-1185">Reference proteome</keyword>
<evidence type="ECO:0000313" key="2">
    <source>
        <dbReference type="EMBL" id="GAA3920141.1"/>
    </source>
</evidence>
<accession>A0ABP7MG29</accession>
<gene>
    <name evidence="2" type="ORF">GCM10022244_31620</name>
</gene>
<reference evidence="3" key="1">
    <citation type="journal article" date="2019" name="Int. J. Syst. Evol. Microbiol.">
        <title>The Global Catalogue of Microorganisms (GCM) 10K type strain sequencing project: providing services to taxonomists for standard genome sequencing and annotation.</title>
        <authorList>
            <consortium name="The Broad Institute Genomics Platform"/>
            <consortium name="The Broad Institute Genome Sequencing Center for Infectious Disease"/>
            <person name="Wu L."/>
            <person name="Ma J."/>
        </authorList>
    </citation>
    <scope>NUCLEOTIDE SEQUENCE [LARGE SCALE GENOMIC DNA]</scope>
    <source>
        <strain evidence="3">JCM 16956</strain>
    </source>
</reference>
<name>A0ABP7MG29_9ACTN</name>
<protein>
    <submittedName>
        <fullName evidence="2">Uncharacterized protein</fullName>
    </submittedName>
</protein>
<evidence type="ECO:0000256" key="1">
    <source>
        <dbReference type="SAM" id="MobiDB-lite"/>
    </source>
</evidence>
<feature type="compositionally biased region" description="Basic and acidic residues" evidence="1">
    <location>
        <begin position="9"/>
        <end position="18"/>
    </location>
</feature>
<proteinExistence type="predicted"/>
<feature type="region of interest" description="Disordered" evidence="1">
    <location>
        <begin position="1"/>
        <end position="50"/>
    </location>
</feature>
<dbReference type="Proteomes" id="UP001501000">
    <property type="component" value="Unassembled WGS sequence"/>
</dbReference>